<keyword evidence="2 5" id="KW-0808">Transferase</keyword>
<feature type="binding site" evidence="2">
    <location>
        <position position="196"/>
    </location>
    <ligand>
        <name>Mg(2+)</name>
        <dbReference type="ChEBI" id="CHEBI:18420"/>
        <label>3</label>
    </ligand>
</feature>
<dbReference type="GO" id="GO:0005524">
    <property type="term" value="F:ATP binding"/>
    <property type="evidence" value="ECO:0007669"/>
    <property type="project" value="UniProtKB-UniRule"/>
</dbReference>
<dbReference type="RefSeq" id="WP_115491933.1">
    <property type="nucleotide sequence ID" value="NZ_JACHWW010000001.1"/>
</dbReference>
<feature type="binding site" evidence="2">
    <location>
        <position position="69"/>
    </location>
    <ligand>
        <name>Mg(2+)</name>
        <dbReference type="ChEBI" id="CHEBI:18420"/>
        <label>3</label>
    </ligand>
</feature>
<feature type="binding site" evidence="2">
    <location>
        <position position="199"/>
    </location>
    <ligand>
        <name>Mg(2+)</name>
        <dbReference type="ChEBI" id="CHEBI:18420"/>
        <label>5</label>
    </ligand>
</feature>
<accession>A0A395LL26</accession>
<comment type="function">
    <text evidence="2">Catalyzes the ATP-dependent phosphorylation of thiamine-monophosphate (TMP) to form thiamine-pyrophosphate (TPP), the active form of vitamin B1.</text>
</comment>
<dbReference type="PANTHER" id="PTHR30270">
    <property type="entry name" value="THIAMINE-MONOPHOSPHATE KINASE"/>
    <property type="match status" value="1"/>
</dbReference>
<dbReference type="UniPathway" id="UPA00060">
    <property type="reaction ID" value="UER00142"/>
</dbReference>
<dbReference type="PANTHER" id="PTHR30270:SF0">
    <property type="entry name" value="THIAMINE-MONOPHOSPHATE KINASE"/>
    <property type="match status" value="1"/>
</dbReference>
<feature type="binding site" evidence="2">
    <location>
        <position position="69"/>
    </location>
    <ligand>
        <name>Mg(2+)</name>
        <dbReference type="ChEBI" id="CHEBI:18420"/>
        <label>4</label>
    </ligand>
</feature>
<dbReference type="GO" id="GO:0000287">
    <property type="term" value="F:magnesium ion binding"/>
    <property type="evidence" value="ECO:0007669"/>
    <property type="project" value="UniProtKB-UniRule"/>
</dbReference>
<feature type="binding site" evidence="2">
    <location>
        <position position="48"/>
    </location>
    <ligand>
        <name>substrate</name>
    </ligand>
</feature>
<dbReference type="Proteomes" id="UP000254101">
    <property type="component" value="Unassembled WGS sequence"/>
</dbReference>
<comment type="caution">
    <text evidence="2">Lacks conserved residue(s) required for the propagation of feature annotation.</text>
</comment>
<dbReference type="CDD" id="cd02194">
    <property type="entry name" value="ThiL"/>
    <property type="match status" value="1"/>
</dbReference>
<feature type="binding site" evidence="2">
    <location>
        <position position="240"/>
    </location>
    <ligand>
        <name>substrate</name>
    </ligand>
</feature>
<feature type="binding site" evidence="2">
    <location>
        <position position="25"/>
    </location>
    <ligand>
        <name>Mg(2+)</name>
        <dbReference type="ChEBI" id="CHEBI:18420"/>
        <label>3</label>
    </ligand>
</feature>
<reference evidence="5 6" key="1">
    <citation type="submission" date="2018-07" db="EMBL/GenBank/DDBJ databases">
        <title>Erythrobacter nanhaiensis sp. nov., a novel member of the genus Erythrobacter isolated from the South China Sea.</title>
        <authorList>
            <person name="Chen X."/>
            <person name="Liu J."/>
        </authorList>
    </citation>
    <scope>NUCLEOTIDE SEQUENCE [LARGE SCALE GENOMIC DNA]</scope>
    <source>
        <strain evidence="5 6">S-5</strain>
    </source>
</reference>
<dbReference type="InterPro" id="IPR006283">
    <property type="entry name" value="ThiL-like"/>
</dbReference>
<keyword evidence="1 2" id="KW-0784">Thiamine biosynthesis</keyword>
<keyword evidence="2" id="KW-0547">Nucleotide-binding</keyword>
<name>A0A395LL26_9SPHN</name>
<dbReference type="PIRSF" id="PIRSF005303">
    <property type="entry name" value="Thiam_monoph_kin"/>
    <property type="match status" value="1"/>
</dbReference>
<protein>
    <recommendedName>
        <fullName evidence="2">Thiamine-monophosphate kinase</fullName>
        <shortName evidence="2">TMP kinase</shortName>
        <shortName evidence="2">Thiamine-phosphate kinase</shortName>
        <ecNumber evidence="2">2.7.4.16</ecNumber>
    </recommendedName>
</protein>
<dbReference type="Pfam" id="PF00586">
    <property type="entry name" value="AIRS"/>
    <property type="match status" value="1"/>
</dbReference>
<dbReference type="Pfam" id="PF02769">
    <property type="entry name" value="AIRS_C"/>
    <property type="match status" value="1"/>
</dbReference>
<feature type="domain" description="PurM-like C-terminal" evidence="4">
    <location>
        <begin position="143"/>
        <end position="253"/>
    </location>
</feature>
<dbReference type="EMBL" id="QRBB01000001">
    <property type="protein sequence ID" value="RDS77713.1"/>
    <property type="molecule type" value="Genomic_DNA"/>
</dbReference>
<dbReference type="EC" id="2.7.4.16" evidence="2"/>
<dbReference type="SUPFAM" id="SSF56042">
    <property type="entry name" value="PurM C-terminal domain-like"/>
    <property type="match status" value="1"/>
</dbReference>
<keyword evidence="6" id="KW-1185">Reference proteome</keyword>
<comment type="miscellaneous">
    <text evidence="2">Reaction mechanism of ThiL seems to utilize a direct, inline transfer of the gamma-phosphate of ATP to TMP rather than a phosphorylated enzyme intermediate.</text>
</comment>
<dbReference type="InterPro" id="IPR010918">
    <property type="entry name" value="PurM-like_C_dom"/>
</dbReference>
<dbReference type="GO" id="GO:0009030">
    <property type="term" value="F:thiamine-phosphate kinase activity"/>
    <property type="evidence" value="ECO:0007669"/>
    <property type="project" value="UniProtKB-UniRule"/>
</dbReference>
<comment type="similarity">
    <text evidence="2">Belongs to the thiamine-monophosphate kinase family.</text>
</comment>
<feature type="binding site" evidence="2">
    <location>
        <position position="138"/>
    </location>
    <ligand>
        <name>ATP</name>
        <dbReference type="ChEBI" id="CHEBI:30616"/>
    </ligand>
</feature>
<dbReference type="Gene3D" id="3.90.650.10">
    <property type="entry name" value="PurM-like C-terminal domain"/>
    <property type="match status" value="1"/>
</dbReference>
<feature type="binding site" evidence="2">
    <location>
        <position position="69"/>
    </location>
    <ligand>
        <name>Mg(2+)</name>
        <dbReference type="ChEBI" id="CHEBI:18420"/>
        <label>2</label>
    </ligand>
</feature>
<dbReference type="NCBIfam" id="TIGR01379">
    <property type="entry name" value="thiL"/>
    <property type="match status" value="1"/>
</dbReference>
<feature type="binding site" evidence="2">
    <location>
        <position position="198"/>
    </location>
    <ligand>
        <name>ATP</name>
        <dbReference type="ChEBI" id="CHEBI:30616"/>
    </ligand>
</feature>
<keyword evidence="2" id="KW-0460">Magnesium</keyword>
<keyword evidence="2" id="KW-0479">Metal-binding</keyword>
<dbReference type="OrthoDB" id="9802811at2"/>
<evidence type="ECO:0000256" key="1">
    <source>
        <dbReference type="ARBA" id="ARBA00022977"/>
    </source>
</evidence>
<proteinExistence type="inferred from homology"/>
<evidence type="ECO:0000313" key="6">
    <source>
        <dbReference type="Proteomes" id="UP000254101"/>
    </source>
</evidence>
<dbReference type="GO" id="GO:0009228">
    <property type="term" value="P:thiamine biosynthetic process"/>
    <property type="evidence" value="ECO:0007669"/>
    <property type="project" value="UniProtKB-KW"/>
</dbReference>
<feature type="binding site" evidence="2">
    <location>
        <begin position="111"/>
        <end position="112"/>
    </location>
    <ligand>
        <name>ATP</name>
        <dbReference type="ChEBI" id="CHEBI:30616"/>
    </ligand>
</feature>
<feature type="binding site" evidence="2">
    <location>
        <position position="39"/>
    </location>
    <ligand>
        <name>Mg(2+)</name>
        <dbReference type="ChEBI" id="CHEBI:18420"/>
        <label>4</label>
    </ligand>
</feature>
<comment type="pathway">
    <text evidence="2">Cofactor biosynthesis; thiamine diphosphate biosynthesis; thiamine diphosphate from thiamine phosphate: step 1/1.</text>
</comment>
<dbReference type="InterPro" id="IPR036676">
    <property type="entry name" value="PurM-like_C_sf"/>
</dbReference>
<feature type="domain" description="PurM-like N-terminal" evidence="3">
    <location>
        <begin position="24"/>
        <end position="129"/>
    </location>
</feature>
<feature type="binding site" evidence="2">
    <location>
        <position position="25"/>
    </location>
    <ligand>
        <name>Mg(2+)</name>
        <dbReference type="ChEBI" id="CHEBI:18420"/>
        <label>4</label>
    </ligand>
</feature>
<dbReference type="GO" id="GO:0009229">
    <property type="term" value="P:thiamine diphosphate biosynthetic process"/>
    <property type="evidence" value="ECO:0007669"/>
    <property type="project" value="UniProtKB-UniRule"/>
</dbReference>
<dbReference type="SUPFAM" id="SSF55326">
    <property type="entry name" value="PurM N-terminal domain-like"/>
    <property type="match status" value="1"/>
</dbReference>
<comment type="caution">
    <text evidence="5">The sequence shown here is derived from an EMBL/GenBank/DDBJ whole genome shotgun (WGS) entry which is preliminary data.</text>
</comment>
<dbReference type="Gene3D" id="3.30.1330.10">
    <property type="entry name" value="PurM-like, N-terminal domain"/>
    <property type="match status" value="1"/>
</dbReference>
<feature type="binding site" evidence="2">
    <location>
        <position position="41"/>
    </location>
    <ligand>
        <name>Mg(2+)</name>
        <dbReference type="ChEBI" id="CHEBI:18420"/>
        <label>2</label>
    </ligand>
</feature>
<organism evidence="5 6">
    <name type="scientific">Alteriqipengyuania lutimaris</name>
    <dbReference type="NCBI Taxonomy" id="1538146"/>
    <lineage>
        <taxon>Bacteria</taxon>
        <taxon>Pseudomonadati</taxon>
        <taxon>Pseudomonadota</taxon>
        <taxon>Alphaproteobacteria</taxon>
        <taxon>Sphingomonadales</taxon>
        <taxon>Erythrobacteraceae</taxon>
        <taxon>Alteriqipengyuania</taxon>
    </lineage>
</organism>
<evidence type="ECO:0000256" key="2">
    <source>
        <dbReference type="HAMAP-Rule" id="MF_02128"/>
    </source>
</evidence>
<dbReference type="InterPro" id="IPR036921">
    <property type="entry name" value="PurM-like_N_sf"/>
</dbReference>
<keyword evidence="2" id="KW-0067">ATP-binding</keyword>
<comment type="catalytic activity">
    <reaction evidence="2">
        <text>thiamine phosphate + ATP = thiamine diphosphate + ADP</text>
        <dbReference type="Rhea" id="RHEA:15913"/>
        <dbReference type="ChEBI" id="CHEBI:30616"/>
        <dbReference type="ChEBI" id="CHEBI:37575"/>
        <dbReference type="ChEBI" id="CHEBI:58937"/>
        <dbReference type="ChEBI" id="CHEBI:456216"/>
        <dbReference type="EC" id="2.7.4.16"/>
    </reaction>
</comment>
<gene>
    <name evidence="2 5" type="primary">thiL</name>
    <name evidence="5" type="ORF">DL238_08935</name>
</gene>
<feature type="binding site" evidence="2">
    <location>
        <position position="112"/>
    </location>
    <ligand>
        <name>Mg(2+)</name>
        <dbReference type="ChEBI" id="CHEBI:18420"/>
        <label>1</label>
    </ligand>
</feature>
<dbReference type="HAMAP" id="MF_02128">
    <property type="entry name" value="TMP_kinase"/>
    <property type="match status" value="1"/>
</dbReference>
<keyword evidence="2 5" id="KW-0418">Kinase</keyword>
<evidence type="ECO:0000313" key="5">
    <source>
        <dbReference type="EMBL" id="RDS77713.1"/>
    </source>
</evidence>
<feature type="binding site" evidence="2">
    <location>
        <position position="41"/>
    </location>
    <ligand>
        <name>Mg(2+)</name>
        <dbReference type="ChEBI" id="CHEBI:18420"/>
        <label>1</label>
    </ligand>
</feature>
<evidence type="ECO:0000259" key="3">
    <source>
        <dbReference type="Pfam" id="PF00586"/>
    </source>
</evidence>
<dbReference type="AlphaFoldDB" id="A0A395LL26"/>
<evidence type="ECO:0000259" key="4">
    <source>
        <dbReference type="Pfam" id="PF02769"/>
    </source>
</evidence>
<sequence length="289" mass="29692">MGEADFIAALSALAPHPAARGLADDAAVLAVGNETLVLTADTMVEGTHWPAQQSLADVAWKLVAVNLSDLAAKGAEPVGILLSYMLGEGDKVFLEGLHEALDTFGVPLLGGDTVRASGARSFSVTAIGRATHTPVPARSGASPGDGLFLCGSIGGAMMGFEAITTDSGADISPFTRPTPLLAEGRALAPHVTAMMDVSDGLLLDAWRMAEASGATLEIDSGAVPLGAPEDRRADALRWGDDYALLFASPAERTLPVAATRIGTVVERGAAPVMLDGKPPKQSESLGYRH</sequence>
<dbReference type="InterPro" id="IPR016188">
    <property type="entry name" value="PurM-like_N"/>
</dbReference>